<keyword evidence="2" id="KW-0694">RNA-binding</keyword>
<evidence type="ECO:0000313" key="5">
    <source>
        <dbReference type="EMBL" id="KAK6644473.1"/>
    </source>
</evidence>
<evidence type="ECO:0000256" key="3">
    <source>
        <dbReference type="SAM" id="MobiDB-lite"/>
    </source>
</evidence>
<evidence type="ECO:0000259" key="4">
    <source>
        <dbReference type="SMART" id="SM00322"/>
    </source>
</evidence>
<name>A0AAN8SCT8_POLSC</name>
<dbReference type="InterPro" id="IPR036612">
    <property type="entry name" value="KH_dom_type_1_sf"/>
</dbReference>
<reference evidence="5 6" key="1">
    <citation type="submission" date="2023-10" db="EMBL/GenBank/DDBJ databases">
        <title>Genomes of two closely related lineages of the louse Polyplax serrata with different host specificities.</title>
        <authorList>
            <person name="Martinu J."/>
            <person name="Tarabai H."/>
            <person name="Stefka J."/>
            <person name="Hypsa V."/>
        </authorList>
    </citation>
    <scope>NUCLEOTIDE SEQUENCE [LARGE SCALE GENOMIC DNA]</scope>
    <source>
        <strain evidence="5">HR10_N</strain>
    </source>
</reference>
<dbReference type="CDD" id="cd22439">
    <property type="entry name" value="KH-I_PCBP_rpt3"/>
    <property type="match status" value="1"/>
</dbReference>
<dbReference type="SUPFAM" id="SSF54791">
    <property type="entry name" value="Eukaryotic type KH-domain (KH-domain type I)"/>
    <property type="match status" value="4"/>
</dbReference>
<evidence type="ECO:0000256" key="2">
    <source>
        <dbReference type="PROSITE-ProRule" id="PRU00117"/>
    </source>
</evidence>
<evidence type="ECO:0000313" key="6">
    <source>
        <dbReference type="Proteomes" id="UP001372834"/>
    </source>
</evidence>
<dbReference type="FunFam" id="3.30.1370.10:FF:000002">
    <property type="entry name" value="poly(RC)-binding protein 2 isoform X1"/>
    <property type="match status" value="1"/>
</dbReference>
<evidence type="ECO:0000256" key="1">
    <source>
        <dbReference type="ARBA" id="ARBA00022737"/>
    </source>
</evidence>
<dbReference type="Pfam" id="PF00013">
    <property type="entry name" value="KH_1"/>
    <property type="match status" value="4"/>
</dbReference>
<feature type="domain" description="K Homology" evidence="4">
    <location>
        <begin position="267"/>
        <end position="339"/>
    </location>
</feature>
<dbReference type="GO" id="GO:0010468">
    <property type="term" value="P:regulation of gene expression"/>
    <property type="evidence" value="ECO:0007669"/>
    <property type="project" value="UniProtKB-ARBA"/>
</dbReference>
<feature type="compositionally biased region" description="Low complexity" evidence="3">
    <location>
        <begin position="396"/>
        <end position="412"/>
    </location>
</feature>
<dbReference type="Gene3D" id="3.30.1370.10">
    <property type="entry name" value="K Homology domain, type 1"/>
    <property type="match status" value="4"/>
</dbReference>
<sequence>MEDRHLLNDDPNITLTIRLIMQGKEVGSIIGKKGEIVKRFREESGAKINISDGSCPERIVTVTGPTNAIFKAFSLICKKFEEELQSGGSGGGSMGIPKPPITLRLIVPASQCGSLIGKGGSKIKEIREVTGASIQVASEMLPNSTERAVTISGTSEAITQCIYHICCVMLESPPKGATIPYRPKPQVAGPVILAGGQAYTIQGNYAVPAHDNMRQIGAANPLAGLAALGLPALNTTNTGGLNPAALAALAGSQLRTNNPSRNQQGNSQQTHEMTVPNELIGCIIGKGGTKIAEIRQISGAVIRISKSDDREATADRTITITGNQDAVALAQYLINMRQLSGAVIRISNSEEREGGNTDRTITISGNPEAVALAQYLINMSVELQKANLEAQNSPNSGGSTTASGSTTTTTPSPLASALPLAQLLTKPGALNALSSLQALGGLTELLGLAGGLGSGSQDINGNSGNATTRLPLHCSKSHSKSTDQLISRSHDPLARKHTTAAAVLYIKFTCCQVSTVPAVFLLPILEGAP</sequence>
<keyword evidence="1" id="KW-0677">Repeat</keyword>
<dbReference type="AlphaFoldDB" id="A0AAN8SCT8"/>
<dbReference type="CDD" id="cd22438">
    <property type="entry name" value="KH-I_PCBP_rpt1"/>
    <property type="match status" value="1"/>
</dbReference>
<dbReference type="FunFam" id="3.30.1370.10:FF:000003">
    <property type="entry name" value="poly(RC)-binding protein 2 isoform X1"/>
    <property type="match status" value="1"/>
</dbReference>
<feature type="domain" description="K Homology" evidence="4">
    <location>
        <begin position="99"/>
        <end position="170"/>
    </location>
</feature>
<feature type="domain" description="K Homology" evidence="4">
    <location>
        <begin position="13"/>
        <end position="81"/>
    </location>
</feature>
<dbReference type="GO" id="GO:0003723">
    <property type="term" value="F:RNA binding"/>
    <property type="evidence" value="ECO:0007669"/>
    <property type="project" value="UniProtKB-UniRule"/>
</dbReference>
<comment type="caution">
    <text evidence="5">The sequence shown here is derived from an EMBL/GenBank/DDBJ whole genome shotgun (WGS) entry which is preliminary data.</text>
</comment>
<dbReference type="InterPro" id="IPR004087">
    <property type="entry name" value="KH_dom"/>
</dbReference>
<proteinExistence type="predicted"/>
<dbReference type="InterPro" id="IPR004088">
    <property type="entry name" value="KH_dom_type_1"/>
</dbReference>
<dbReference type="PANTHER" id="PTHR10288">
    <property type="entry name" value="KH DOMAIN CONTAINING RNA BINDING PROTEIN"/>
    <property type="match status" value="1"/>
</dbReference>
<organism evidence="5 6">
    <name type="scientific">Polyplax serrata</name>
    <name type="common">Common mouse louse</name>
    <dbReference type="NCBI Taxonomy" id="468196"/>
    <lineage>
        <taxon>Eukaryota</taxon>
        <taxon>Metazoa</taxon>
        <taxon>Ecdysozoa</taxon>
        <taxon>Arthropoda</taxon>
        <taxon>Hexapoda</taxon>
        <taxon>Insecta</taxon>
        <taxon>Pterygota</taxon>
        <taxon>Neoptera</taxon>
        <taxon>Paraneoptera</taxon>
        <taxon>Psocodea</taxon>
        <taxon>Troctomorpha</taxon>
        <taxon>Phthiraptera</taxon>
        <taxon>Anoplura</taxon>
        <taxon>Polyplacidae</taxon>
        <taxon>Polyplax</taxon>
    </lineage>
</organism>
<dbReference type="CDD" id="cd02396">
    <property type="entry name" value="KH-I_PCBP_rpt2"/>
    <property type="match status" value="1"/>
</dbReference>
<dbReference type="SMART" id="SM00322">
    <property type="entry name" value="KH"/>
    <property type="match status" value="3"/>
</dbReference>
<gene>
    <name evidence="5" type="primary">PCBP3</name>
    <name evidence="5" type="ORF">RUM43_000740</name>
</gene>
<feature type="region of interest" description="Disordered" evidence="3">
    <location>
        <begin position="389"/>
        <end position="412"/>
    </location>
</feature>
<dbReference type="PROSITE" id="PS50084">
    <property type="entry name" value="KH_TYPE_1"/>
    <property type="match status" value="4"/>
</dbReference>
<dbReference type="Proteomes" id="UP001372834">
    <property type="component" value="Unassembled WGS sequence"/>
</dbReference>
<accession>A0AAN8SCT8</accession>
<dbReference type="EMBL" id="JAWJWE010000001">
    <property type="protein sequence ID" value="KAK6644473.1"/>
    <property type="molecule type" value="Genomic_DNA"/>
</dbReference>
<protein>
    <submittedName>
        <fullName evidence="5">Poly(RC)-binding protein 3</fullName>
    </submittedName>
</protein>